<keyword evidence="1" id="KW-0175">Coiled coil</keyword>
<evidence type="ECO:0000313" key="3">
    <source>
        <dbReference type="EMBL" id="KAJ3048002.1"/>
    </source>
</evidence>
<name>A0AAD5SA23_9FUNG</name>
<gene>
    <name evidence="3" type="ORF">HK097_010976</name>
</gene>
<keyword evidence="4" id="KW-1185">Reference proteome</keyword>
<feature type="coiled-coil region" evidence="1">
    <location>
        <begin position="320"/>
        <end position="357"/>
    </location>
</feature>
<evidence type="ECO:0000256" key="2">
    <source>
        <dbReference type="SAM" id="MobiDB-lite"/>
    </source>
</evidence>
<sequence length="363" mass="41000">MSISDLGQWFVSFDDGSFATSGVAVEGRLREALHSGGDVTSMTFAPGGGWCVAREDGTAEWERLPTGLVDLLKRRKKHDSPVERLEISKLGGWFVRFTDRECEWEGLPQPLERFLIRHIRKNPPHLVIALSPVDANAYFVSIGDRIDFQHGNQSIPRVLQWAASSDAEEPADCNTCKSPPTVVEWPEPPTPAIEAPEMELPLPENATHEAKPTHKEEMYLDEEENDEVNSLPLRLSLHHIRTEATSDTESDIHSDIGDLPTPTSLFRSPKKRSSYHPSLTPTATSFPSHTIDFQSSTPPRTHTRASSIDTWAMKETDTSLLHVVAERDALRRRVVELEAQLARMKEIQKQRDQERWEELFEGR</sequence>
<evidence type="ECO:0000313" key="4">
    <source>
        <dbReference type="Proteomes" id="UP001212841"/>
    </source>
</evidence>
<proteinExistence type="predicted"/>
<reference evidence="3" key="1">
    <citation type="submission" date="2020-05" db="EMBL/GenBank/DDBJ databases">
        <title>Phylogenomic resolution of chytrid fungi.</title>
        <authorList>
            <person name="Stajich J.E."/>
            <person name="Amses K."/>
            <person name="Simmons R."/>
            <person name="Seto K."/>
            <person name="Myers J."/>
            <person name="Bonds A."/>
            <person name="Quandt C.A."/>
            <person name="Barry K."/>
            <person name="Liu P."/>
            <person name="Grigoriev I."/>
            <person name="Longcore J.E."/>
            <person name="James T.Y."/>
        </authorList>
    </citation>
    <scope>NUCLEOTIDE SEQUENCE</scope>
    <source>
        <strain evidence="3">JEL0318</strain>
    </source>
</reference>
<feature type="compositionally biased region" description="Basic and acidic residues" evidence="2">
    <location>
        <begin position="246"/>
        <end position="256"/>
    </location>
</feature>
<evidence type="ECO:0000256" key="1">
    <source>
        <dbReference type="SAM" id="Coils"/>
    </source>
</evidence>
<accession>A0AAD5SA23</accession>
<organism evidence="3 4">
    <name type="scientific">Rhizophlyctis rosea</name>
    <dbReference type="NCBI Taxonomy" id="64517"/>
    <lineage>
        <taxon>Eukaryota</taxon>
        <taxon>Fungi</taxon>
        <taxon>Fungi incertae sedis</taxon>
        <taxon>Chytridiomycota</taxon>
        <taxon>Chytridiomycota incertae sedis</taxon>
        <taxon>Chytridiomycetes</taxon>
        <taxon>Rhizophlyctidales</taxon>
        <taxon>Rhizophlyctidaceae</taxon>
        <taxon>Rhizophlyctis</taxon>
    </lineage>
</organism>
<feature type="region of interest" description="Disordered" evidence="2">
    <location>
        <begin position="246"/>
        <end position="306"/>
    </location>
</feature>
<dbReference type="Proteomes" id="UP001212841">
    <property type="component" value="Unassembled WGS sequence"/>
</dbReference>
<feature type="compositionally biased region" description="Polar residues" evidence="2">
    <location>
        <begin position="275"/>
        <end position="306"/>
    </location>
</feature>
<comment type="caution">
    <text evidence="3">The sequence shown here is derived from an EMBL/GenBank/DDBJ whole genome shotgun (WGS) entry which is preliminary data.</text>
</comment>
<protein>
    <submittedName>
        <fullName evidence="3">Uncharacterized protein</fullName>
    </submittedName>
</protein>
<dbReference type="AlphaFoldDB" id="A0AAD5SA23"/>
<dbReference type="EMBL" id="JADGJD010000864">
    <property type="protein sequence ID" value="KAJ3048002.1"/>
    <property type="molecule type" value="Genomic_DNA"/>
</dbReference>